<protein>
    <submittedName>
        <fullName evidence="1">Uncharacterized protein</fullName>
    </submittedName>
</protein>
<organism evidence="1 2">
    <name type="scientific">Vespula squamosa</name>
    <name type="common">Southern yellow jacket</name>
    <name type="synonym">Wasp</name>
    <dbReference type="NCBI Taxonomy" id="30214"/>
    <lineage>
        <taxon>Eukaryota</taxon>
        <taxon>Metazoa</taxon>
        <taxon>Ecdysozoa</taxon>
        <taxon>Arthropoda</taxon>
        <taxon>Hexapoda</taxon>
        <taxon>Insecta</taxon>
        <taxon>Pterygota</taxon>
        <taxon>Neoptera</taxon>
        <taxon>Endopterygota</taxon>
        <taxon>Hymenoptera</taxon>
        <taxon>Apocrita</taxon>
        <taxon>Aculeata</taxon>
        <taxon>Vespoidea</taxon>
        <taxon>Vespidae</taxon>
        <taxon>Vespinae</taxon>
        <taxon>Vespula</taxon>
    </lineage>
</organism>
<name>A0ABD2A452_VESSQ</name>
<gene>
    <name evidence="1" type="ORF">V1478_015097</name>
</gene>
<proteinExistence type="predicted"/>
<reference evidence="1 2" key="1">
    <citation type="journal article" date="2024" name="Ann. Entomol. Soc. Am.">
        <title>Genomic analyses of the southern and eastern yellowjacket wasps (Hymenoptera: Vespidae) reveal evolutionary signatures of social life.</title>
        <authorList>
            <person name="Catto M.A."/>
            <person name="Caine P.B."/>
            <person name="Orr S.E."/>
            <person name="Hunt B.G."/>
            <person name="Goodisman M.A.D."/>
        </authorList>
    </citation>
    <scope>NUCLEOTIDE SEQUENCE [LARGE SCALE GENOMIC DNA]</scope>
    <source>
        <strain evidence="1">233</strain>
        <tissue evidence="1">Head and thorax</tissue>
    </source>
</reference>
<comment type="caution">
    <text evidence="1">The sequence shown here is derived from an EMBL/GenBank/DDBJ whole genome shotgun (WGS) entry which is preliminary data.</text>
</comment>
<evidence type="ECO:0000313" key="1">
    <source>
        <dbReference type="EMBL" id="KAL2715399.1"/>
    </source>
</evidence>
<sequence length="80" mass="9368">MSTYLNFNLPHFQPTTNHPPSFSTNYKSSTLNFDLNRGRVHEAKKRLYIEVAFTYRGSRGQLLDYRVIFEGFSEPFENSS</sequence>
<keyword evidence="2" id="KW-1185">Reference proteome</keyword>
<dbReference type="AlphaFoldDB" id="A0ABD2A452"/>
<dbReference type="Proteomes" id="UP001607302">
    <property type="component" value="Unassembled WGS sequence"/>
</dbReference>
<accession>A0ABD2A452</accession>
<evidence type="ECO:0000313" key="2">
    <source>
        <dbReference type="Proteomes" id="UP001607302"/>
    </source>
</evidence>
<dbReference type="EMBL" id="JAUDFV010000155">
    <property type="protein sequence ID" value="KAL2715399.1"/>
    <property type="molecule type" value="Genomic_DNA"/>
</dbReference>